<dbReference type="VEuPathDB" id="VectorBase:ISCI010779"/>
<proteinExistence type="predicted"/>
<dbReference type="EMBL" id="DS873540">
    <property type="protein sequence ID" value="EEC14735.1"/>
    <property type="molecule type" value="Genomic_DNA"/>
</dbReference>
<evidence type="ECO:0000313" key="3">
    <source>
        <dbReference type="EnsemblMetazoa" id="ISCW010779-PA"/>
    </source>
</evidence>
<name>B7Q7B3_IXOSC</name>
<keyword evidence="4" id="KW-1185">Reference proteome</keyword>
<organism>
    <name type="scientific">Ixodes scapularis</name>
    <name type="common">Black-legged tick</name>
    <name type="synonym">Deer tick</name>
    <dbReference type="NCBI Taxonomy" id="6945"/>
    <lineage>
        <taxon>Eukaryota</taxon>
        <taxon>Metazoa</taxon>
        <taxon>Ecdysozoa</taxon>
        <taxon>Arthropoda</taxon>
        <taxon>Chelicerata</taxon>
        <taxon>Arachnida</taxon>
        <taxon>Acari</taxon>
        <taxon>Parasitiformes</taxon>
        <taxon>Ixodida</taxon>
        <taxon>Ixodoidea</taxon>
        <taxon>Ixodidae</taxon>
        <taxon>Ixodinae</taxon>
        <taxon>Ixodes</taxon>
    </lineage>
</organism>
<dbReference type="VEuPathDB" id="VectorBase:ISCW010779"/>
<dbReference type="Proteomes" id="UP000001555">
    <property type="component" value="Unassembled WGS sequence"/>
</dbReference>
<dbReference type="HOGENOM" id="CLU_2925181_0_0_1"/>
<protein>
    <submittedName>
        <fullName evidence="2 3">Uncharacterized protein</fullName>
    </submittedName>
</protein>
<feature type="region of interest" description="Disordered" evidence="1">
    <location>
        <begin position="1"/>
        <end position="42"/>
    </location>
</feature>
<dbReference type="AlphaFoldDB" id="B7Q7B3"/>
<reference evidence="2 4" key="1">
    <citation type="submission" date="2008-03" db="EMBL/GenBank/DDBJ databases">
        <title>Annotation of Ixodes scapularis.</title>
        <authorList>
            <consortium name="Ixodes scapularis Genome Project Consortium"/>
            <person name="Caler E."/>
            <person name="Hannick L.I."/>
            <person name="Bidwell S."/>
            <person name="Joardar V."/>
            <person name="Thiagarajan M."/>
            <person name="Amedeo P."/>
            <person name="Galinsky K.J."/>
            <person name="Schobel S."/>
            <person name="Inman J."/>
            <person name="Hostetler J."/>
            <person name="Miller J."/>
            <person name="Hammond M."/>
            <person name="Megy K."/>
            <person name="Lawson D."/>
            <person name="Kodira C."/>
            <person name="Sutton G."/>
            <person name="Meyer J."/>
            <person name="Hill C.A."/>
            <person name="Birren B."/>
            <person name="Nene V."/>
            <person name="Collins F."/>
            <person name="Alarcon-Chaidez F."/>
            <person name="Wikel S."/>
            <person name="Strausberg R."/>
        </authorList>
    </citation>
    <scope>NUCLEOTIDE SEQUENCE [LARGE SCALE GENOMIC DNA]</scope>
    <source>
        <strain evidence="4">Wikel</strain>
        <strain evidence="2">Wikel colony</strain>
    </source>
</reference>
<dbReference type="PaxDb" id="6945-B7Q7B3"/>
<gene>
    <name evidence="2" type="ORF">IscW_ISCW010779</name>
</gene>
<evidence type="ECO:0000256" key="1">
    <source>
        <dbReference type="SAM" id="MobiDB-lite"/>
    </source>
</evidence>
<accession>B7Q7B3</accession>
<dbReference type="InParanoid" id="B7Q7B3"/>
<feature type="compositionally biased region" description="Basic and acidic residues" evidence="1">
    <location>
        <begin position="9"/>
        <end position="20"/>
    </location>
</feature>
<sequence>MGVKEEDEAMLRKDDTVQERSEEDFQETTSVDSGQGSAGEARADAGFRCPVCGARFTDRTR</sequence>
<dbReference type="EnsemblMetazoa" id="ISCW010779-RA">
    <property type="protein sequence ID" value="ISCW010779-PA"/>
    <property type="gene ID" value="ISCW010779"/>
</dbReference>
<evidence type="ECO:0000313" key="4">
    <source>
        <dbReference type="Proteomes" id="UP000001555"/>
    </source>
</evidence>
<evidence type="ECO:0000313" key="2">
    <source>
        <dbReference type="EMBL" id="EEC14735.1"/>
    </source>
</evidence>
<reference evidence="3" key="2">
    <citation type="submission" date="2020-05" db="UniProtKB">
        <authorList>
            <consortium name="EnsemblMetazoa"/>
        </authorList>
    </citation>
    <scope>IDENTIFICATION</scope>
    <source>
        <strain evidence="3">wikel</strain>
    </source>
</reference>
<dbReference type="EMBL" id="ABJB010861064">
    <property type="status" value="NOT_ANNOTATED_CDS"/>
    <property type="molecule type" value="Genomic_DNA"/>
</dbReference>